<accession>A0A6P8X3F0</accession>
<keyword evidence="2" id="KW-1185">Reference proteome</keyword>
<dbReference type="Proteomes" id="UP000515160">
    <property type="component" value="Chromosome 3"/>
</dbReference>
<feature type="transmembrane region" description="Helical" evidence="1">
    <location>
        <begin position="223"/>
        <end position="244"/>
    </location>
</feature>
<name>A0A6P8X3F0_DROAB</name>
<feature type="transmembrane region" description="Helical" evidence="1">
    <location>
        <begin position="53"/>
        <end position="71"/>
    </location>
</feature>
<evidence type="ECO:0000313" key="3">
    <source>
        <dbReference type="RefSeq" id="XP_034110706.1"/>
    </source>
</evidence>
<evidence type="ECO:0000313" key="2">
    <source>
        <dbReference type="Proteomes" id="UP000515160"/>
    </source>
</evidence>
<protein>
    <submittedName>
        <fullName evidence="3">Uncharacterized protein LOC117572165</fullName>
    </submittedName>
</protein>
<keyword evidence="1" id="KW-1133">Transmembrane helix</keyword>
<feature type="transmembrane region" description="Helical" evidence="1">
    <location>
        <begin position="77"/>
        <end position="94"/>
    </location>
</feature>
<keyword evidence="1" id="KW-0812">Transmembrane</keyword>
<organism evidence="2 3">
    <name type="scientific">Drosophila albomicans</name>
    <name type="common">Fruit fly</name>
    <dbReference type="NCBI Taxonomy" id="7291"/>
    <lineage>
        <taxon>Eukaryota</taxon>
        <taxon>Metazoa</taxon>
        <taxon>Ecdysozoa</taxon>
        <taxon>Arthropoda</taxon>
        <taxon>Hexapoda</taxon>
        <taxon>Insecta</taxon>
        <taxon>Pterygota</taxon>
        <taxon>Neoptera</taxon>
        <taxon>Endopterygota</taxon>
        <taxon>Diptera</taxon>
        <taxon>Brachycera</taxon>
        <taxon>Muscomorpha</taxon>
        <taxon>Ephydroidea</taxon>
        <taxon>Drosophilidae</taxon>
        <taxon>Drosophila</taxon>
    </lineage>
</organism>
<evidence type="ECO:0000256" key="1">
    <source>
        <dbReference type="SAM" id="Phobius"/>
    </source>
</evidence>
<dbReference type="GeneID" id="117572165"/>
<dbReference type="AlphaFoldDB" id="A0A6P8X3F0"/>
<proteinExistence type="predicted"/>
<dbReference type="RefSeq" id="XP_034110706.1">
    <property type="nucleotide sequence ID" value="XM_034254815.1"/>
</dbReference>
<gene>
    <name evidence="3" type="primary">LOC117572165</name>
</gene>
<feature type="transmembrane region" description="Helical" evidence="1">
    <location>
        <begin position="129"/>
        <end position="146"/>
    </location>
</feature>
<keyword evidence="1" id="KW-0472">Membrane</keyword>
<feature type="transmembrane region" description="Helical" evidence="1">
    <location>
        <begin position="256"/>
        <end position="277"/>
    </location>
</feature>
<feature type="transmembrane region" description="Helical" evidence="1">
    <location>
        <begin position="152"/>
        <end position="178"/>
    </location>
</feature>
<dbReference type="OrthoDB" id="7883847at2759"/>
<sequence>MASMRTHFRATKGFCLCHLLCVWRMTGKLCTYLGYYHASYVPQRCSFVLDDQLYVQLMAIVNGFFILGYWWFAQRWIYDQLLLLLYAPLYIYFFQLRQHIAQLLNECAKIHQRFQALLGSWLCVSLRKGSVFTLLLPLELLLLLVWQYHMYYGYQFCFLAGLSFIYLLQLVWLGNYLIWLASIYRALNEFLLHHMSSYRMGTLKGILRQESRIWRLHFRITRYFVLHLFSFLTLIVSHSCRLFLGRINNHQLHIDRLQLVHLMLLLSLLITLLAAACELQQQRRHFHCNYLRLEDRIEYFQLKSWGLLKHQTLPMPFGLPLVRSFARPQHKRDIITIKLPAPKLRQSALPLVSIGLGHHRVQLPLPPLLSMLKQLGFILLLPLFVQLLNSQLRVTFYNPLTSGYSNANVTGTISQVFRFYVYDELE</sequence>
<reference evidence="3" key="1">
    <citation type="submission" date="2025-08" db="UniProtKB">
        <authorList>
            <consortium name="RefSeq"/>
        </authorList>
    </citation>
    <scope>IDENTIFICATION</scope>
    <source>
        <strain evidence="3">15112-1751.03</strain>
        <tissue evidence="3">Whole Adult</tissue>
    </source>
</reference>